<comment type="subcellular location">
    <subcellularLocation>
        <location evidence="1">Cell membrane</location>
        <topology evidence="1">Multi-pass membrane protein</topology>
    </subcellularLocation>
</comment>
<feature type="transmembrane region" description="Helical" evidence="8">
    <location>
        <begin position="109"/>
        <end position="129"/>
    </location>
</feature>
<comment type="caution">
    <text evidence="9">The sequence shown here is derived from an EMBL/GenBank/DDBJ whole genome shotgun (WGS) entry which is preliminary data.</text>
</comment>
<gene>
    <name evidence="9" type="ORF">GRF59_15705</name>
</gene>
<feature type="transmembrane region" description="Helical" evidence="8">
    <location>
        <begin position="251"/>
        <end position="282"/>
    </location>
</feature>
<feature type="transmembrane region" description="Helical" evidence="8">
    <location>
        <begin position="294"/>
        <end position="319"/>
    </location>
</feature>
<keyword evidence="5 8" id="KW-0812">Transmembrane</keyword>
<dbReference type="InterPro" id="IPR037294">
    <property type="entry name" value="ABC_BtuC-like"/>
</dbReference>
<keyword evidence="6 8" id="KW-1133">Transmembrane helix</keyword>
<dbReference type="PANTHER" id="PTHR30472:SF65">
    <property type="entry name" value="SIDEROPHORE TRANSPORT SYSTEM PERMEASE PROTEIN YFIZ-RELATED"/>
    <property type="match status" value="1"/>
</dbReference>
<dbReference type="Gene3D" id="1.10.3470.10">
    <property type="entry name" value="ABC transporter involved in vitamin B12 uptake, BtuC"/>
    <property type="match status" value="1"/>
</dbReference>
<evidence type="ECO:0000256" key="6">
    <source>
        <dbReference type="ARBA" id="ARBA00022989"/>
    </source>
</evidence>
<evidence type="ECO:0000256" key="1">
    <source>
        <dbReference type="ARBA" id="ARBA00004651"/>
    </source>
</evidence>
<accession>A0A7X3IJG1</accession>
<dbReference type="FunFam" id="1.10.3470.10:FF:000001">
    <property type="entry name" value="Vitamin B12 ABC transporter permease BtuC"/>
    <property type="match status" value="1"/>
</dbReference>
<evidence type="ECO:0000256" key="5">
    <source>
        <dbReference type="ARBA" id="ARBA00022692"/>
    </source>
</evidence>
<dbReference type="GO" id="GO:0005886">
    <property type="term" value="C:plasma membrane"/>
    <property type="evidence" value="ECO:0007669"/>
    <property type="project" value="UniProtKB-SubCell"/>
</dbReference>
<evidence type="ECO:0000313" key="9">
    <source>
        <dbReference type="EMBL" id="MWV45069.1"/>
    </source>
</evidence>
<protein>
    <submittedName>
        <fullName evidence="9">Iron chelate uptake ABC transporter family permease subunit</fullName>
    </submittedName>
</protein>
<keyword evidence="10" id="KW-1185">Reference proteome</keyword>
<dbReference type="AlphaFoldDB" id="A0A7X3IJG1"/>
<sequence length="350" mass="37182">MLFILLYRNEGYTVQTVWLHKTTYKWMGLIAGIIILLLSVAASVLFGVHSTGWREVLEAFTSYNGSTEHIIVREVRVPRALIAAFVGGSLGICGVLLQSLTKNPLADSGIFGLNAGASLFVVASFVLFGVSSLASFTWIAFLGAGVSCLFVFILGSAGRQGLTPLKITLAGAAITAFCSSMTNGMLIISGRAMEEVLFWMSGSVEGRSLDILLSLLPYMLAAWLVALLISSSINTLMLGDDVAKSLGQRTLLLKLTMGVLIVVLAGSSVAVAGPIGFLGLVIPHIARTVVGKDIRWLIPYSAVMGGILLLLADIAARFIAMPREIPIGVMTAIIGVPFFIHAARKGLLRK</sequence>
<keyword evidence="4" id="KW-1003">Cell membrane</keyword>
<dbReference type="Proteomes" id="UP000460318">
    <property type="component" value="Unassembled WGS sequence"/>
</dbReference>
<keyword evidence="7 8" id="KW-0472">Membrane</keyword>
<evidence type="ECO:0000256" key="3">
    <source>
        <dbReference type="ARBA" id="ARBA00022448"/>
    </source>
</evidence>
<feature type="transmembrane region" description="Helical" evidence="8">
    <location>
        <begin position="167"/>
        <end position="188"/>
    </location>
</feature>
<dbReference type="PANTHER" id="PTHR30472">
    <property type="entry name" value="FERRIC ENTEROBACTIN TRANSPORT SYSTEM PERMEASE PROTEIN"/>
    <property type="match status" value="1"/>
</dbReference>
<comment type="similarity">
    <text evidence="2">Belongs to the binding-protein-dependent transport system permease family. FecCD subfamily.</text>
</comment>
<proteinExistence type="inferred from homology"/>
<feature type="transmembrane region" description="Helical" evidence="8">
    <location>
        <begin position="80"/>
        <end position="97"/>
    </location>
</feature>
<feature type="transmembrane region" description="Helical" evidence="8">
    <location>
        <begin position="209"/>
        <end position="231"/>
    </location>
</feature>
<dbReference type="GO" id="GO:0022857">
    <property type="term" value="F:transmembrane transporter activity"/>
    <property type="evidence" value="ECO:0007669"/>
    <property type="project" value="InterPro"/>
</dbReference>
<evidence type="ECO:0000256" key="7">
    <source>
        <dbReference type="ARBA" id="ARBA00023136"/>
    </source>
</evidence>
<evidence type="ECO:0000256" key="8">
    <source>
        <dbReference type="SAM" id="Phobius"/>
    </source>
</evidence>
<dbReference type="GO" id="GO:0033214">
    <property type="term" value="P:siderophore-iron import into cell"/>
    <property type="evidence" value="ECO:0007669"/>
    <property type="project" value="TreeGrafter"/>
</dbReference>
<dbReference type="Pfam" id="PF01032">
    <property type="entry name" value="FecCD"/>
    <property type="match status" value="1"/>
</dbReference>
<feature type="transmembrane region" description="Helical" evidence="8">
    <location>
        <begin position="325"/>
        <end position="343"/>
    </location>
</feature>
<keyword evidence="3" id="KW-0813">Transport</keyword>
<evidence type="ECO:0000256" key="2">
    <source>
        <dbReference type="ARBA" id="ARBA00007935"/>
    </source>
</evidence>
<reference evidence="9 10" key="1">
    <citation type="submission" date="2019-12" db="EMBL/GenBank/DDBJ databases">
        <title>Paenibacillus sp. nov., an endophytic bacterium isolated from the stem of Dendrobium.</title>
        <authorList>
            <person name="Zhao R."/>
        </authorList>
    </citation>
    <scope>NUCLEOTIDE SEQUENCE [LARGE SCALE GENOMIC DNA]</scope>
    <source>
        <strain evidence="9 10">HJL G12</strain>
    </source>
</reference>
<name>A0A7X3IJG1_9BACL</name>
<dbReference type="SUPFAM" id="SSF81345">
    <property type="entry name" value="ABC transporter involved in vitamin B12 uptake, BtuC"/>
    <property type="match status" value="1"/>
</dbReference>
<dbReference type="CDD" id="cd06550">
    <property type="entry name" value="TM_ABC_iron-siderophores_like"/>
    <property type="match status" value="1"/>
</dbReference>
<evidence type="ECO:0000313" key="10">
    <source>
        <dbReference type="Proteomes" id="UP000460318"/>
    </source>
</evidence>
<feature type="transmembrane region" description="Helical" evidence="8">
    <location>
        <begin position="26"/>
        <end position="48"/>
    </location>
</feature>
<dbReference type="InterPro" id="IPR000522">
    <property type="entry name" value="ABC_transptr_permease_BtuC"/>
</dbReference>
<feature type="transmembrane region" description="Helical" evidence="8">
    <location>
        <begin position="136"/>
        <end position="155"/>
    </location>
</feature>
<evidence type="ECO:0000256" key="4">
    <source>
        <dbReference type="ARBA" id="ARBA00022475"/>
    </source>
</evidence>
<organism evidence="9 10">
    <name type="scientific">Paenibacillus dendrobii</name>
    <dbReference type="NCBI Taxonomy" id="2691084"/>
    <lineage>
        <taxon>Bacteria</taxon>
        <taxon>Bacillati</taxon>
        <taxon>Bacillota</taxon>
        <taxon>Bacilli</taxon>
        <taxon>Bacillales</taxon>
        <taxon>Paenibacillaceae</taxon>
        <taxon>Paenibacillus</taxon>
    </lineage>
</organism>
<dbReference type="EMBL" id="WUBI01000002">
    <property type="protein sequence ID" value="MWV45069.1"/>
    <property type="molecule type" value="Genomic_DNA"/>
</dbReference>